<dbReference type="EMBL" id="CABVMM010000008">
    <property type="protein sequence ID" value="VVV00988.1"/>
    <property type="molecule type" value="Genomic_DNA"/>
</dbReference>
<accession>A0AC61YA23</accession>
<gene>
    <name evidence="1" type="primary">mrcA_2</name>
    <name evidence="1" type="ORF">FVB9532_02266</name>
</gene>
<reference evidence="1" key="1">
    <citation type="submission" date="2019-09" db="EMBL/GenBank/DDBJ databases">
        <authorList>
            <person name="Rodrigo-Torres L."/>
            <person name="Arahal R. D."/>
            <person name="Lucena T."/>
        </authorList>
    </citation>
    <scope>NUCLEOTIDE SEQUENCE</scope>
    <source>
        <strain evidence="1">ISS653</strain>
    </source>
</reference>
<sequence length="768" mass="87543">MLKKFFKNKWVKRLLYLFLILIVAFAGFYGSIYFGFWGKVPTKKELSELKQSQATQVLDKDGKLIGKYYIFDRQSVSYQDFPKHLIDALVATEDVRFYEHDGVDNQSLLRVFFKTILMSDESSGGGSTITLQLAKNLFGRKNYGSLGIVVNKIRESIVAKRMEEIYSKKEILRLYFNTVPFSDNTYGIESASVKFFNKHTRELSLPEAATLVGSLKANHSYNPRLFPERSQLRRDVVLQQMVKYNFISEAKASKAMQQKIALDYQYYAPNQGVAPYFRALIQKKLQHLIDEKDLKKPDGSAYNIYRDGLKVHTTLDLMMQKYAEEAMRSHMEKLQQQFEKAYGKNAPWLTNKKIIESNKKKLKRYQQLKSQGLSDQQIEDSLTQKREMEFFEWDENSVVQASTLDSLQHYLKFLNSGMVSLEPATGAVRTYIGGIDYRYFKYDHVSQSKRQVGSTFKPFVYTAAIENGMAPCTYFPVKAVTYTDVDNWTPKNADGLNDPDLNYSLEKALSNSVNTIAVKVLNEVGIEKVIQLAHDMGIKSEIEEVPSIALGTANLGLLELAKAYTSFVNESKPSTPFFITKIEDKNGNLIAEFEPENKEEKPVYSDYTRQVMLEFMKATINEGTATRLRNTYGLRNDIAGKTGTTQDNKDGWFVGITPQLVTVTWVGNDDQRIGFSSTGIGQGANSALPIFGGFMQKLNTDDEFNKITNAHFEKPDSKVISDLDCERTKEDGFFKKLFGGNKDEKEFKKEKKKKGGIFSFLKGKKDKE</sequence>
<comment type="caution">
    <text evidence="1">The sequence shown here is derived from an EMBL/GenBank/DDBJ whole genome shotgun (WGS) entry which is preliminary data.</text>
</comment>
<keyword evidence="2" id="KW-1185">Reference proteome</keyword>
<evidence type="ECO:0000313" key="1">
    <source>
        <dbReference type="EMBL" id="VVV00988.1"/>
    </source>
</evidence>
<protein>
    <submittedName>
        <fullName evidence="1">Penicillin-binding protein 1A</fullName>
    </submittedName>
</protein>
<dbReference type="Proteomes" id="UP000356253">
    <property type="component" value="Unassembled WGS sequence"/>
</dbReference>
<organism evidence="1 2">
    <name type="scientific">Mesonia oceanica</name>
    <dbReference type="NCBI Taxonomy" id="2687242"/>
    <lineage>
        <taxon>Bacteria</taxon>
        <taxon>Pseudomonadati</taxon>
        <taxon>Bacteroidota</taxon>
        <taxon>Flavobacteriia</taxon>
        <taxon>Flavobacteriales</taxon>
        <taxon>Flavobacteriaceae</taxon>
        <taxon>Mesonia</taxon>
    </lineage>
</organism>
<proteinExistence type="predicted"/>
<name>A0AC61YA23_9FLAO</name>
<evidence type="ECO:0000313" key="2">
    <source>
        <dbReference type="Proteomes" id="UP000356253"/>
    </source>
</evidence>